<evidence type="ECO:0000313" key="3">
    <source>
        <dbReference type="EMBL" id="SVC79848.1"/>
    </source>
</evidence>
<dbReference type="PROSITE" id="PS51228">
    <property type="entry name" value="ACB_2"/>
    <property type="match status" value="1"/>
</dbReference>
<dbReference type="SUPFAM" id="SSF47027">
    <property type="entry name" value="Acyl-CoA binding protein"/>
    <property type="match status" value="1"/>
</dbReference>
<evidence type="ECO:0000256" key="1">
    <source>
        <dbReference type="ARBA" id="ARBA00023121"/>
    </source>
</evidence>
<accession>A0A382Q4H4</accession>
<feature type="non-terminal residue" evidence="3">
    <location>
        <position position="1"/>
    </location>
</feature>
<dbReference type="EMBL" id="UINC01111549">
    <property type="protein sequence ID" value="SVC79848.1"/>
    <property type="molecule type" value="Genomic_DNA"/>
</dbReference>
<dbReference type="GO" id="GO:0000062">
    <property type="term" value="F:fatty-acyl-CoA binding"/>
    <property type="evidence" value="ECO:0007669"/>
    <property type="project" value="InterPro"/>
</dbReference>
<gene>
    <name evidence="3" type="ORF">METZ01_LOCUS332702</name>
</gene>
<feature type="domain" description="ACB" evidence="2">
    <location>
        <begin position="3"/>
        <end position="85"/>
    </location>
</feature>
<dbReference type="PANTHER" id="PTHR23310">
    <property type="entry name" value="ACYL-COA-BINDING PROTEIN, ACBP"/>
    <property type="match status" value="1"/>
</dbReference>
<feature type="non-terminal residue" evidence="3">
    <location>
        <position position="85"/>
    </location>
</feature>
<name>A0A382Q4H4_9ZZZZ</name>
<dbReference type="PRINTS" id="PR00689">
    <property type="entry name" value="ACOABINDINGP"/>
</dbReference>
<keyword evidence="1" id="KW-0446">Lipid-binding</keyword>
<dbReference type="GO" id="GO:0006631">
    <property type="term" value="P:fatty acid metabolic process"/>
    <property type="evidence" value="ECO:0007669"/>
    <property type="project" value="TreeGrafter"/>
</dbReference>
<dbReference type="Pfam" id="PF00887">
    <property type="entry name" value="ACBP"/>
    <property type="match status" value="1"/>
</dbReference>
<dbReference type="InterPro" id="IPR000582">
    <property type="entry name" value="Acyl-CoA-binding_protein"/>
</dbReference>
<dbReference type="Gene3D" id="1.20.80.10">
    <property type="match status" value="1"/>
</dbReference>
<organism evidence="3">
    <name type="scientific">marine metagenome</name>
    <dbReference type="NCBI Taxonomy" id="408172"/>
    <lineage>
        <taxon>unclassified sequences</taxon>
        <taxon>metagenomes</taxon>
        <taxon>ecological metagenomes</taxon>
    </lineage>
</organism>
<dbReference type="InterPro" id="IPR035984">
    <property type="entry name" value="Acyl-CoA-binding_sf"/>
</dbReference>
<dbReference type="InterPro" id="IPR014352">
    <property type="entry name" value="FERM/acyl-CoA-bd_prot_sf"/>
</dbReference>
<protein>
    <recommendedName>
        <fullName evidence="2">ACB domain-containing protein</fullName>
    </recommendedName>
</protein>
<dbReference type="AlphaFoldDB" id="A0A382Q4H4"/>
<proteinExistence type="predicted"/>
<dbReference type="PANTHER" id="PTHR23310:SF62">
    <property type="entry name" value="ACYL-COA BINDING PROTEIN 1, ISOFORM A"/>
    <property type="match status" value="1"/>
</dbReference>
<reference evidence="3" key="1">
    <citation type="submission" date="2018-05" db="EMBL/GenBank/DDBJ databases">
        <authorList>
            <person name="Lanie J.A."/>
            <person name="Ng W.-L."/>
            <person name="Kazmierczak K.M."/>
            <person name="Andrzejewski T.M."/>
            <person name="Davidsen T.M."/>
            <person name="Wayne K.J."/>
            <person name="Tettelin H."/>
            <person name="Glass J.I."/>
            <person name="Rusch D."/>
            <person name="Podicherti R."/>
            <person name="Tsui H.-C.T."/>
            <person name="Winkler M.E."/>
        </authorList>
    </citation>
    <scope>NUCLEOTIDE SEQUENCE</scope>
</reference>
<evidence type="ECO:0000259" key="2">
    <source>
        <dbReference type="PROSITE" id="PS51228"/>
    </source>
</evidence>
<sequence length="85" mass="9611">VSLDDSFQKTCKHVEKNTLKINQSTLLKLYSHYKQATKGDVTGERPGKMDLMGRAKFDGWSSLAGMPTEEAKENYVRIGKELDFV</sequence>